<dbReference type="Pfam" id="PF02518">
    <property type="entry name" value="HATPase_c"/>
    <property type="match status" value="1"/>
</dbReference>
<keyword evidence="4" id="KW-0808">Transferase</keyword>
<evidence type="ECO:0000313" key="13">
    <source>
        <dbReference type="Proteomes" id="UP000236893"/>
    </source>
</evidence>
<accession>A0A2S4ZZ19</accession>
<evidence type="ECO:0000256" key="8">
    <source>
        <dbReference type="ARBA" id="ARBA00023012"/>
    </source>
</evidence>
<evidence type="ECO:0000259" key="11">
    <source>
        <dbReference type="PROSITE" id="PS50109"/>
    </source>
</evidence>
<dbReference type="InterPro" id="IPR013783">
    <property type="entry name" value="Ig-like_fold"/>
</dbReference>
<dbReference type="EC" id="2.7.13.3" evidence="2"/>
<dbReference type="Proteomes" id="UP000236893">
    <property type="component" value="Unassembled WGS sequence"/>
</dbReference>
<keyword evidence="9" id="KW-1133">Transmembrane helix</keyword>
<dbReference type="Gene3D" id="2.130.10.10">
    <property type="entry name" value="YVTN repeat-like/Quinoprotein amine dehydrogenase"/>
    <property type="match status" value="2"/>
</dbReference>
<evidence type="ECO:0000256" key="2">
    <source>
        <dbReference type="ARBA" id="ARBA00012438"/>
    </source>
</evidence>
<dbReference type="InterPro" id="IPR050482">
    <property type="entry name" value="Sensor_HK_TwoCompSys"/>
</dbReference>
<dbReference type="OrthoDB" id="9809670at2"/>
<dbReference type="PROSITE" id="PS50109">
    <property type="entry name" value="HIS_KIN"/>
    <property type="match status" value="1"/>
</dbReference>
<dbReference type="GO" id="GO:0046983">
    <property type="term" value="F:protein dimerization activity"/>
    <property type="evidence" value="ECO:0007669"/>
    <property type="project" value="InterPro"/>
</dbReference>
<dbReference type="GO" id="GO:0016020">
    <property type="term" value="C:membrane"/>
    <property type="evidence" value="ECO:0007669"/>
    <property type="project" value="InterPro"/>
</dbReference>
<keyword evidence="3" id="KW-0597">Phosphoprotein</keyword>
<protein>
    <recommendedName>
        <fullName evidence="2">histidine kinase</fullName>
        <ecNumber evidence="2">2.7.13.3</ecNumber>
    </recommendedName>
</protein>
<feature type="transmembrane region" description="Helical" evidence="9">
    <location>
        <begin position="724"/>
        <end position="746"/>
    </location>
</feature>
<dbReference type="InterPro" id="IPR015943">
    <property type="entry name" value="WD40/YVTN_repeat-like_dom_sf"/>
</dbReference>
<keyword evidence="9" id="KW-0472">Membrane</keyword>
<evidence type="ECO:0000256" key="7">
    <source>
        <dbReference type="ARBA" id="ARBA00022840"/>
    </source>
</evidence>
<keyword evidence="13" id="KW-1185">Reference proteome</keyword>
<organism evidence="12 13">
    <name type="scientific">Solitalea longa</name>
    <dbReference type="NCBI Taxonomy" id="2079460"/>
    <lineage>
        <taxon>Bacteria</taxon>
        <taxon>Pseudomonadati</taxon>
        <taxon>Bacteroidota</taxon>
        <taxon>Sphingobacteriia</taxon>
        <taxon>Sphingobacteriales</taxon>
        <taxon>Sphingobacteriaceae</taxon>
        <taxon>Solitalea</taxon>
    </lineage>
</organism>
<feature type="domain" description="Histidine kinase" evidence="11">
    <location>
        <begin position="777"/>
        <end position="964"/>
    </location>
</feature>
<keyword evidence="7" id="KW-0067">ATP-binding</keyword>
<keyword evidence="5" id="KW-0547">Nucleotide-binding</keyword>
<dbReference type="PROSITE" id="PS51257">
    <property type="entry name" value="PROKAR_LIPOPROTEIN"/>
    <property type="match status" value="1"/>
</dbReference>
<dbReference type="Gene3D" id="1.20.5.1930">
    <property type="match status" value="1"/>
</dbReference>
<dbReference type="EMBL" id="PQVF01000010">
    <property type="protein sequence ID" value="POY35556.1"/>
    <property type="molecule type" value="Genomic_DNA"/>
</dbReference>
<dbReference type="Gene3D" id="2.60.40.10">
    <property type="entry name" value="Immunoglobulins"/>
    <property type="match status" value="1"/>
</dbReference>
<dbReference type="SUPFAM" id="SSF55874">
    <property type="entry name" value="ATPase domain of HSP90 chaperone/DNA topoisomerase II/histidine kinase"/>
    <property type="match status" value="1"/>
</dbReference>
<dbReference type="InterPro" id="IPR003594">
    <property type="entry name" value="HATPase_dom"/>
</dbReference>
<dbReference type="Pfam" id="PF07494">
    <property type="entry name" value="Reg_prop"/>
    <property type="match status" value="1"/>
</dbReference>
<dbReference type="InterPro" id="IPR011110">
    <property type="entry name" value="Reg_prop"/>
</dbReference>
<dbReference type="InterPro" id="IPR005467">
    <property type="entry name" value="His_kinase_dom"/>
</dbReference>
<evidence type="ECO:0000313" key="12">
    <source>
        <dbReference type="EMBL" id="POY35556.1"/>
    </source>
</evidence>
<evidence type="ECO:0000256" key="3">
    <source>
        <dbReference type="ARBA" id="ARBA00022553"/>
    </source>
</evidence>
<evidence type="ECO:0000256" key="5">
    <source>
        <dbReference type="ARBA" id="ARBA00022741"/>
    </source>
</evidence>
<dbReference type="InterPro" id="IPR011712">
    <property type="entry name" value="Sig_transdc_His_kin_sub3_dim/P"/>
</dbReference>
<name>A0A2S4ZZ19_9SPHI</name>
<comment type="catalytic activity">
    <reaction evidence="1">
        <text>ATP + protein L-histidine = ADP + protein N-phospho-L-histidine.</text>
        <dbReference type="EC" id="2.7.13.3"/>
    </reaction>
</comment>
<keyword evidence="9" id="KW-0812">Transmembrane</keyword>
<dbReference type="PANTHER" id="PTHR24421:SF10">
    <property type="entry name" value="NITRATE_NITRITE SENSOR PROTEIN NARQ"/>
    <property type="match status" value="1"/>
</dbReference>
<evidence type="ECO:0000256" key="4">
    <source>
        <dbReference type="ARBA" id="ARBA00022679"/>
    </source>
</evidence>
<dbReference type="Gene3D" id="3.30.565.10">
    <property type="entry name" value="Histidine kinase-like ATPase, C-terminal domain"/>
    <property type="match status" value="1"/>
</dbReference>
<evidence type="ECO:0000256" key="1">
    <source>
        <dbReference type="ARBA" id="ARBA00000085"/>
    </source>
</evidence>
<dbReference type="InterPro" id="IPR011047">
    <property type="entry name" value="Quinoprotein_ADH-like_sf"/>
</dbReference>
<comment type="caution">
    <text evidence="12">The sequence shown here is derived from an EMBL/GenBank/DDBJ whole genome shotgun (WGS) entry which is preliminary data.</text>
</comment>
<evidence type="ECO:0000256" key="9">
    <source>
        <dbReference type="SAM" id="Phobius"/>
    </source>
</evidence>
<gene>
    <name evidence="12" type="ORF">C3K47_14260</name>
</gene>
<keyword evidence="8" id="KW-0902">Two-component regulatory system</keyword>
<evidence type="ECO:0000256" key="6">
    <source>
        <dbReference type="ARBA" id="ARBA00022777"/>
    </source>
</evidence>
<dbReference type="SUPFAM" id="SSF50998">
    <property type="entry name" value="Quinoprotein alcohol dehydrogenase-like"/>
    <property type="match status" value="1"/>
</dbReference>
<dbReference type="GO" id="GO:0005524">
    <property type="term" value="F:ATP binding"/>
    <property type="evidence" value="ECO:0007669"/>
    <property type="project" value="UniProtKB-KW"/>
</dbReference>
<keyword evidence="6" id="KW-0418">Kinase</keyword>
<dbReference type="InterPro" id="IPR036890">
    <property type="entry name" value="HATPase_C_sf"/>
</dbReference>
<reference evidence="12 13" key="1">
    <citation type="submission" date="2018-01" db="EMBL/GenBank/DDBJ databases">
        <authorList>
            <person name="Gaut B.S."/>
            <person name="Morton B.R."/>
            <person name="Clegg M.T."/>
            <person name="Duvall M.R."/>
        </authorList>
    </citation>
    <scope>NUCLEOTIDE SEQUENCE [LARGE SCALE GENOMIC DNA]</scope>
    <source>
        <strain evidence="12 13">HR-AV</strain>
    </source>
</reference>
<proteinExistence type="predicted"/>
<dbReference type="GO" id="GO:0000155">
    <property type="term" value="F:phosphorelay sensor kinase activity"/>
    <property type="evidence" value="ECO:0007669"/>
    <property type="project" value="InterPro"/>
</dbReference>
<keyword evidence="10" id="KW-0732">Signal</keyword>
<dbReference type="AlphaFoldDB" id="A0A2S4ZZ19"/>
<feature type="signal peptide" evidence="10">
    <location>
        <begin position="1"/>
        <end position="29"/>
    </location>
</feature>
<dbReference type="Pfam" id="PF07730">
    <property type="entry name" value="HisKA_3"/>
    <property type="match status" value="1"/>
</dbReference>
<feature type="chain" id="PRO_5015465863" description="histidine kinase" evidence="10">
    <location>
        <begin position="30"/>
        <end position="964"/>
    </location>
</feature>
<dbReference type="CDD" id="cd16917">
    <property type="entry name" value="HATPase_UhpB-NarQ-NarX-like"/>
    <property type="match status" value="1"/>
</dbReference>
<sequence>MTNFNCRKALFFILTLLLGCIAFASNAQAIELRKIKGLPTNEVYDLLVDKQGLLWIGHDYGLSSFNGKSFTHYSNNQQTALAVSDLTEDSEGRIWCHNFNGQIFYIEKGKMNLLWQFDYTKETSFPRMIIWKDLLLATSNRGLFAYDIKKKKAKYLLCPNKFGSITKVGNKILIAGGQYCYLYEGGNKLTRLNYCFNFNRDKFDLVTFNPDSSNDTIFAFINPKAICLRYKLLGNKLRLIDTTKANDFINTISFRNGEQWLNSKKSSRTLNRELKIDGYNLTDLVTDHEGNQWFSSLKEGLLVKYANEFKKIDPKIALEKGDFVRTIFNVSNKTLIGTHRGDFFVKDLTKHITTKVPLASGVGAVENIFQYDNSSVFVCSSIGLFLFNLNNCKVTQLSALGVIKDLAISKDFVLLATATSLNVSTPDILHRQDKYQCSILQKKLPNIKPIEFSDGFYSLIFKRCKAVSYASFNHKILCSFKDGVFEYDNNQLKKLTFKNTQINSNTFLSYPDKIFIGTFAQGLLIYNNAGIRPIKNNNLIFSGPILHLKQVNDKICLLSSNGIQVFDPEKESIVASYSLPDISPGNVLDIDEVKGNIWMTTTEGIFELPKSKQRKSHPNIKMEYAIVNGSDTVTTDSLYFHYTQSNIRFYYQTSAYSNSQSIHIGYRLIGANDSSWQYTSSIDQPISFISLKPGEYVMESKAVNTAENLESAVNRYSFLIEKPWWLKTPYLILEIGSTLLIILFLVRRYFLNRLKQQKLFFEKELAIQQERQRISADIHDELGASLSGIRIMAEMAKRKHEKEEVVATDLQNIHSNVSQLSQKMREVIWSLSSENDSLENLLGYIHRRAEELFANSPITFKSILPERVPQVILNGEKRRHIYLTIKEALHNVLKHSESPDVRLTINIIGNMLLISIQDNGIGFNNTESKDGNGLHNMQQRIITLGGKIKFKNQNGTTVLIEIPF</sequence>
<dbReference type="RefSeq" id="WP_103789830.1">
    <property type="nucleotide sequence ID" value="NZ_PQVF01000010.1"/>
</dbReference>
<evidence type="ECO:0000256" key="10">
    <source>
        <dbReference type="SAM" id="SignalP"/>
    </source>
</evidence>
<dbReference type="PANTHER" id="PTHR24421">
    <property type="entry name" value="NITRATE/NITRITE SENSOR PROTEIN NARX-RELATED"/>
    <property type="match status" value="1"/>
</dbReference>